<dbReference type="AlphaFoldDB" id="A0A9W6WSF6"/>
<proteinExistence type="predicted"/>
<feature type="domain" description="Integrase catalytic" evidence="1">
    <location>
        <begin position="8"/>
        <end position="156"/>
    </location>
</feature>
<dbReference type="SUPFAM" id="SSF53098">
    <property type="entry name" value="Ribonuclease H-like"/>
    <property type="match status" value="1"/>
</dbReference>
<evidence type="ECO:0000313" key="2">
    <source>
        <dbReference type="EMBL" id="GMF25356.1"/>
    </source>
</evidence>
<dbReference type="PANTHER" id="PTHR37984:SF5">
    <property type="entry name" value="PROTEIN NYNRIN-LIKE"/>
    <property type="match status" value="1"/>
</dbReference>
<protein>
    <submittedName>
        <fullName evidence="2">Unnamed protein product</fullName>
    </submittedName>
</protein>
<keyword evidence="3" id="KW-1185">Reference proteome</keyword>
<dbReference type="PROSITE" id="PS50994">
    <property type="entry name" value="INTEGRASE"/>
    <property type="match status" value="1"/>
</dbReference>
<dbReference type="PANTHER" id="PTHR37984">
    <property type="entry name" value="PROTEIN CBG26694"/>
    <property type="match status" value="1"/>
</dbReference>
<dbReference type="Proteomes" id="UP001165121">
    <property type="component" value="Unassembled WGS sequence"/>
</dbReference>
<evidence type="ECO:0000313" key="3">
    <source>
        <dbReference type="Proteomes" id="UP001165121"/>
    </source>
</evidence>
<evidence type="ECO:0000259" key="1">
    <source>
        <dbReference type="PROSITE" id="PS50994"/>
    </source>
</evidence>
<dbReference type="InterPro" id="IPR012337">
    <property type="entry name" value="RNaseH-like_sf"/>
</dbReference>
<dbReference type="GO" id="GO:0003676">
    <property type="term" value="F:nucleic acid binding"/>
    <property type="evidence" value="ECO:0007669"/>
    <property type="project" value="InterPro"/>
</dbReference>
<dbReference type="InterPro" id="IPR050951">
    <property type="entry name" value="Retrovirus_Pol_polyprotein"/>
</dbReference>
<gene>
    <name evidence="2" type="ORF">Pfra01_000452100</name>
</gene>
<accession>A0A9W6WSF6</accession>
<name>A0A9W6WSF6_9STRA</name>
<organism evidence="2 3">
    <name type="scientific">Phytophthora fragariaefolia</name>
    <dbReference type="NCBI Taxonomy" id="1490495"/>
    <lineage>
        <taxon>Eukaryota</taxon>
        <taxon>Sar</taxon>
        <taxon>Stramenopiles</taxon>
        <taxon>Oomycota</taxon>
        <taxon>Peronosporomycetes</taxon>
        <taxon>Peronosporales</taxon>
        <taxon>Peronosporaceae</taxon>
        <taxon>Phytophthora</taxon>
    </lineage>
</organism>
<dbReference type="EMBL" id="BSXT01000355">
    <property type="protein sequence ID" value="GMF25356.1"/>
    <property type="molecule type" value="Genomic_DNA"/>
</dbReference>
<dbReference type="Gene3D" id="3.30.420.10">
    <property type="entry name" value="Ribonuclease H-like superfamily/Ribonuclease H"/>
    <property type="match status" value="1"/>
</dbReference>
<sequence>MLGSHLQDFVTGLPESDGSDATMTVVDKFSKRPIYCPVHTTDDAEEIAHYFFDNVVRHHGVPGVIISDRDPKFTSRFWKSLAQVMGVQLNMTSSYRAQADGQTERQNLVLEDALRGMVSYHGDDWAAKLGTIEYAYATLVSASTGLSPFEFKYNKDCRLTNRFKDEPDKIIGKAKEHLFKAQAKQKKYYDQHRSNVLFKEGDLVMLDTRRIPLKPAAKEIDINRAKLAAR</sequence>
<reference evidence="2" key="1">
    <citation type="submission" date="2023-04" db="EMBL/GenBank/DDBJ databases">
        <title>Phytophthora fragariaefolia NBRC 109709.</title>
        <authorList>
            <person name="Ichikawa N."/>
            <person name="Sato H."/>
            <person name="Tonouchi N."/>
        </authorList>
    </citation>
    <scope>NUCLEOTIDE SEQUENCE</scope>
    <source>
        <strain evidence="2">NBRC 109709</strain>
    </source>
</reference>
<dbReference type="InterPro" id="IPR001584">
    <property type="entry name" value="Integrase_cat-core"/>
</dbReference>
<dbReference type="InterPro" id="IPR036397">
    <property type="entry name" value="RNaseH_sf"/>
</dbReference>
<dbReference type="OrthoDB" id="167591at2759"/>
<comment type="caution">
    <text evidence="2">The sequence shown here is derived from an EMBL/GenBank/DDBJ whole genome shotgun (WGS) entry which is preliminary data.</text>
</comment>
<dbReference type="GO" id="GO:0015074">
    <property type="term" value="P:DNA integration"/>
    <property type="evidence" value="ECO:0007669"/>
    <property type="project" value="InterPro"/>
</dbReference>